<dbReference type="AlphaFoldDB" id="B8HIR9"/>
<feature type="region of interest" description="Disordered" evidence="1">
    <location>
        <begin position="1"/>
        <end position="21"/>
    </location>
</feature>
<dbReference type="EMBL" id="CP001342">
    <property type="protein sequence ID" value="ACL42316.1"/>
    <property type="molecule type" value="Genomic_DNA"/>
</dbReference>
<proteinExistence type="predicted"/>
<accession>B8HIR9</accession>
<name>B8HIR9_PSECP</name>
<reference evidence="2" key="1">
    <citation type="submission" date="2009-01" db="EMBL/GenBank/DDBJ databases">
        <title>Complete sequence of plasmid1 of Arthrobacter chlorophenolicus A6.</title>
        <authorList>
            <consortium name="US DOE Joint Genome Institute"/>
            <person name="Lucas S."/>
            <person name="Copeland A."/>
            <person name="Lapidus A."/>
            <person name="Glavina del Rio T."/>
            <person name="Tice H."/>
            <person name="Bruce D."/>
            <person name="Goodwin L."/>
            <person name="Pitluck S."/>
            <person name="Goltsman E."/>
            <person name="Clum A."/>
            <person name="Larimer F."/>
            <person name="Land M."/>
            <person name="Hauser L."/>
            <person name="Kyrpides N."/>
            <person name="Mikhailova N."/>
            <person name="Jansson J."/>
            <person name="Richardson P."/>
        </authorList>
    </citation>
    <scope>NUCLEOTIDE SEQUENCE [LARGE SCALE GENOMIC DNA]</scope>
    <source>
        <strain evidence="2">A6</strain>
        <plasmid evidence="2">pACHL01</plasmid>
    </source>
</reference>
<keyword evidence="2" id="KW-0614">Plasmid</keyword>
<keyword evidence="3" id="KW-1185">Reference proteome</keyword>
<dbReference type="HOGENOM" id="CLU_1623755_0_0_11"/>
<gene>
    <name evidence="2" type="ordered locus">Achl_4365</name>
</gene>
<evidence type="ECO:0000256" key="1">
    <source>
        <dbReference type="SAM" id="MobiDB-lite"/>
    </source>
</evidence>
<dbReference type="Proteomes" id="UP000002505">
    <property type="component" value="Plasmid pACHL01"/>
</dbReference>
<evidence type="ECO:0000313" key="2">
    <source>
        <dbReference type="EMBL" id="ACL42316.1"/>
    </source>
</evidence>
<geneLocation type="plasmid" evidence="2 3">
    <name>pACHL01</name>
</geneLocation>
<dbReference type="KEGG" id="ach:Achl_4365"/>
<sequence length="163" mass="18107">MSMTSSQPRIQPGVPSGGQFAATAHAEPDHVHLIGLPDDTFEAAVQQIAFHTMASNRWKEEASDGLMGRGSFDRTQLCITAWRAVDQAGLREVEKARLYPDMYEFRDRGMDRYEKHLPAALEMVEAEYRKSLGTVGNGGLFDATELDVTRKALKHEIEQLASA</sequence>
<evidence type="ECO:0000313" key="3">
    <source>
        <dbReference type="Proteomes" id="UP000002505"/>
    </source>
</evidence>
<organism evidence="2 3">
    <name type="scientific">Pseudarthrobacter chlorophenolicus (strain ATCC 700700 / DSM 12829 / CIP 107037 / JCM 12360 / KCTC 9906 / NCIMB 13794 / A6)</name>
    <name type="common">Arthrobacter chlorophenolicus</name>
    <dbReference type="NCBI Taxonomy" id="452863"/>
    <lineage>
        <taxon>Bacteria</taxon>
        <taxon>Bacillati</taxon>
        <taxon>Actinomycetota</taxon>
        <taxon>Actinomycetes</taxon>
        <taxon>Micrococcales</taxon>
        <taxon>Micrococcaceae</taxon>
        <taxon>Pseudarthrobacter</taxon>
    </lineage>
</organism>
<protein>
    <submittedName>
        <fullName evidence="2">Uncharacterized protein</fullName>
    </submittedName>
</protein>